<comment type="similarity">
    <text evidence="2">Belongs to the fibulin family.</text>
</comment>
<sequence>MNIQKSMLFFCWLLLCLDICLSQKDCTGVDCPVPENCIETVLEKGACCPTCMQKGCTCEGYQYYDCIQAGFRKGKVPEGESYFVDFGSTECSCPQGGGKISCHFIPCPEISPNCIEISQPADGCMQCRRIGCTHGSKKYEAGHSFQIDQCQVCHCPKEGGRLMCSPIPGCDLRTADSPTWVTTIENNNPLRETTTHHDNHQMGPVEAFSKLAVGNTLPLYKQDPPSFGTEDYDYTLAEPTSSTIPDLTQPPESTTAPLTYPDSSSTSFSSYDDRRHELRETQKSPNPARTSKDEITQNFGPTTTGPRSEKSTLQTITTTQRVATESHRPHQENGERAKAHNSDRNRLLQDAMKNKGHSTHANKAGRHSGHHKRSQASHTVNNGNSSVGQKGQEKVLVEHRHPLNKEEQSLYGTDQLSPPIRAPVRMSEDGEQPQMQPQTVSNYHSQDVERNTEVSAKELVQTCCETGENWASANGHCNNMESPTNDRHSICWTAQQQCCLGSLRESQCLAGINAARAGYKCEKDASDKCGIDSYKECCSCCSLGLQFRSEGHHCEAHHYLGYHCRHVFLNCCKGEEGMAESQDGWHSVREKPALDSNPPPKKVPDSPYPKEAFSLGEERDGENTVEGPIEVEDMDECLIYQGIICQHRCVNTPGSFQCECFAGYVLQDDAFTCALETVDEENRLKEDNRAAEDPTAALPIPFRPTAPANPCEGNSPCEQQCTPVFGRPQCSCTSGYSLRADGHSCEDINECLSAHACQLNERCVNTPGSYSCQRLIACPLGYQINNDICEDINECVQRSHNCGLDFECVNTMGSFRCNPKPRCPVGFNQDTQGNCVDIDECGALAQPCNPGFNCINTAGSYMCQRKIICSRGYHASPDGSRCVDVDECQSSLHRCGEGQLCHNLPGSYRCECQTGYQYDSFRRMCVDVNECWRYPSRLCAQTCENTPGSYECSCTSGFRLSGDGKNCEDVNECLASPCSQECANIYGSYQCYCRQGYYLREDGHTCEDIDECSQSIGHLCTYKCVNVPGSYQCACPEYGYSMSPNGRSCRDIDECATGTHNCSLAETCYNIQGGYRCLSLNCPPNYRKVSDTRCERISCPNYLECQNSPLRITYYYLSFQSNIVIPAQIFRIGPSPAYSGDNVIVSITQGNEENYFSTRKLNAYTGAVYLNRQVEGPRDFLIHVEMKLWRQGTFTTFQAKIYVFITANSL</sequence>
<feature type="signal peptide" evidence="13">
    <location>
        <begin position="1"/>
        <end position="22"/>
    </location>
</feature>
<evidence type="ECO:0000256" key="11">
    <source>
        <dbReference type="PROSITE-ProRule" id="PRU00076"/>
    </source>
</evidence>
<dbReference type="GO" id="GO:0030855">
    <property type="term" value="P:epithelial cell differentiation"/>
    <property type="evidence" value="ECO:0007669"/>
    <property type="project" value="UniProtKB-ARBA"/>
</dbReference>
<dbReference type="FunFam" id="2.10.25.10:FF:000078">
    <property type="entry name" value="Fibulin-1"/>
    <property type="match status" value="2"/>
</dbReference>
<evidence type="ECO:0000313" key="17">
    <source>
        <dbReference type="Proteomes" id="UP000472264"/>
    </source>
</evidence>
<evidence type="ECO:0000256" key="10">
    <source>
        <dbReference type="ARBA" id="ARBA00023180"/>
    </source>
</evidence>
<dbReference type="Proteomes" id="UP000472264">
    <property type="component" value="Chromosome 7"/>
</dbReference>
<dbReference type="PANTHER" id="PTHR24039">
    <property type="entry name" value="FIBRILLIN-RELATED"/>
    <property type="match status" value="1"/>
</dbReference>
<keyword evidence="17" id="KW-1185">Reference proteome</keyword>
<dbReference type="FunFam" id="2.10.25.10:FF:000010">
    <property type="entry name" value="Pro-epidermal growth factor"/>
    <property type="match status" value="2"/>
</dbReference>
<dbReference type="Gene3D" id="2.10.25.10">
    <property type="entry name" value="Laminin"/>
    <property type="match status" value="10"/>
</dbReference>
<reference evidence="16" key="3">
    <citation type="submission" date="2025-09" db="UniProtKB">
        <authorList>
            <consortium name="Ensembl"/>
        </authorList>
    </citation>
    <scope>IDENTIFICATION</scope>
</reference>
<feature type="compositionally biased region" description="Basic and acidic residues" evidence="12">
    <location>
        <begin position="324"/>
        <end position="347"/>
    </location>
</feature>
<keyword evidence="8" id="KW-0106">Calcium</keyword>
<dbReference type="CDD" id="cd00054">
    <property type="entry name" value="EGF_CA"/>
    <property type="match status" value="7"/>
</dbReference>
<feature type="chain" id="PRO_5025656862" evidence="13">
    <location>
        <begin position="23"/>
        <end position="1210"/>
    </location>
</feature>
<dbReference type="SMART" id="SM00104">
    <property type="entry name" value="ANATO"/>
    <property type="match status" value="3"/>
</dbReference>
<dbReference type="InterPro" id="IPR055088">
    <property type="entry name" value="Fibulin_C"/>
</dbReference>
<feature type="compositionally biased region" description="Basic residues" evidence="12">
    <location>
        <begin position="354"/>
        <end position="375"/>
    </location>
</feature>
<dbReference type="GO" id="GO:0005509">
    <property type="term" value="F:calcium ion binding"/>
    <property type="evidence" value="ECO:0007669"/>
    <property type="project" value="InterPro"/>
</dbReference>
<reference evidence="16" key="1">
    <citation type="submission" date="2021-04" db="EMBL/GenBank/DDBJ databases">
        <authorList>
            <consortium name="Wellcome Sanger Institute Data Sharing"/>
        </authorList>
    </citation>
    <scope>NUCLEOTIDE SEQUENCE [LARGE SCALE GENOMIC DNA]</scope>
</reference>
<evidence type="ECO:0000256" key="2">
    <source>
        <dbReference type="ARBA" id="ARBA00006127"/>
    </source>
</evidence>
<comment type="subcellular location">
    <subcellularLocation>
        <location evidence="1">Secreted</location>
        <location evidence="1">Extracellular space</location>
        <location evidence="1">Extracellular matrix</location>
    </subcellularLocation>
</comment>
<name>A0A665VZ70_ECHNA</name>
<feature type="domain" description="EGF-like" evidence="15">
    <location>
        <begin position="969"/>
        <end position="1007"/>
    </location>
</feature>
<feature type="region of interest" description="Disordered" evidence="12">
    <location>
        <begin position="583"/>
        <end position="624"/>
    </location>
</feature>
<dbReference type="PROSITE" id="PS50026">
    <property type="entry name" value="EGF_3"/>
    <property type="match status" value="4"/>
</dbReference>
<evidence type="ECO:0000256" key="6">
    <source>
        <dbReference type="ARBA" id="ARBA00022729"/>
    </source>
</evidence>
<dbReference type="OMA" id="MNTCRDI"/>
<dbReference type="Pfam" id="PF22914">
    <property type="entry name" value="Fibulin_C"/>
    <property type="match status" value="1"/>
</dbReference>
<dbReference type="InterPro" id="IPR009030">
    <property type="entry name" value="Growth_fac_rcpt_cys_sf"/>
</dbReference>
<dbReference type="FunFam" id="2.10.25.10:FF:000341">
    <property type="entry name" value="Fibulin 2"/>
    <property type="match status" value="1"/>
</dbReference>
<keyword evidence="9" id="KW-1015">Disulfide bond</keyword>
<evidence type="ECO:0000259" key="14">
    <source>
        <dbReference type="PROSITE" id="PS01178"/>
    </source>
</evidence>
<evidence type="ECO:0000256" key="9">
    <source>
        <dbReference type="ARBA" id="ARBA00023157"/>
    </source>
</evidence>
<dbReference type="SMART" id="SM00179">
    <property type="entry name" value="EGF_CA"/>
    <property type="match status" value="10"/>
</dbReference>
<dbReference type="FunFam" id="2.10.25.10:FF:000038">
    <property type="entry name" value="Fibrillin 2"/>
    <property type="match status" value="1"/>
</dbReference>
<dbReference type="OrthoDB" id="4062651at2759"/>
<evidence type="ECO:0000256" key="4">
    <source>
        <dbReference type="ARBA" id="ARBA00022530"/>
    </source>
</evidence>
<keyword evidence="10" id="KW-0325">Glycoprotein</keyword>
<dbReference type="FunCoup" id="A0A665VZ70">
    <property type="interactions" value="747"/>
</dbReference>
<dbReference type="GeneID" id="115046398"/>
<dbReference type="PANTHER" id="PTHR24039:SF32">
    <property type="entry name" value="FIBULIN-2"/>
    <property type="match status" value="1"/>
</dbReference>
<dbReference type="SUPFAM" id="SSF57184">
    <property type="entry name" value="Growth factor receptor domain"/>
    <property type="match status" value="3"/>
</dbReference>
<evidence type="ECO:0000256" key="1">
    <source>
        <dbReference type="ARBA" id="ARBA00004498"/>
    </source>
</evidence>
<evidence type="ECO:0000259" key="15">
    <source>
        <dbReference type="PROSITE" id="PS50026"/>
    </source>
</evidence>
<reference evidence="16" key="2">
    <citation type="submission" date="2025-08" db="UniProtKB">
        <authorList>
            <consortium name="Ensembl"/>
        </authorList>
    </citation>
    <scope>IDENTIFICATION</scope>
</reference>
<keyword evidence="6 13" id="KW-0732">Signal</keyword>
<gene>
    <name evidence="16" type="primary">LOC115046398</name>
</gene>
<feature type="compositionally biased region" description="Polar residues" evidence="12">
    <location>
        <begin position="296"/>
        <end position="323"/>
    </location>
</feature>
<dbReference type="GO" id="GO:0071944">
    <property type="term" value="C:cell periphery"/>
    <property type="evidence" value="ECO:0007669"/>
    <property type="project" value="UniProtKB-ARBA"/>
</dbReference>
<feature type="compositionally biased region" description="Polar residues" evidence="12">
    <location>
        <begin position="376"/>
        <end position="389"/>
    </location>
</feature>
<dbReference type="InterPro" id="IPR001881">
    <property type="entry name" value="EGF-like_Ca-bd_dom"/>
</dbReference>
<dbReference type="InterPro" id="IPR000742">
    <property type="entry name" value="EGF"/>
</dbReference>
<evidence type="ECO:0000256" key="13">
    <source>
        <dbReference type="SAM" id="SignalP"/>
    </source>
</evidence>
<proteinExistence type="inferred from homology"/>
<dbReference type="Pfam" id="PF07645">
    <property type="entry name" value="EGF_CA"/>
    <property type="match status" value="5"/>
</dbReference>
<feature type="domain" description="Anaphylatoxin-like" evidence="14">
    <location>
        <begin position="507"/>
        <end position="538"/>
    </location>
</feature>
<keyword evidence="3" id="KW-0964">Secreted</keyword>
<dbReference type="InterPro" id="IPR056612">
    <property type="entry name" value="FIBL-2_dom"/>
</dbReference>
<feature type="domain" description="Anaphylatoxin-like" evidence="14">
    <location>
        <begin position="540"/>
        <end position="572"/>
    </location>
</feature>
<evidence type="ECO:0000256" key="3">
    <source>
        <dbReference type="ARBA" id="ARBA00022525"/>
    </source>
</evidence>
<feature type="domain" description="EGF-like" evidence="15">
    <location>
        <begin position="927"/>
        <end position="968"/>
    </location>
</feature>
<dbReference type="SMART" id="SM00181">
    <property type="entry name" value="EGF"/>
    <property type="match status" value="10"/>
</dbReference>
<evidence type="ECO:0000256" key="8">
    <source>
        <dbReference type="ARBA" id="ARBA00022837"/>
    </source>
</evidence>
<dbReference type="InterPro" id="IPR018097">
    <property type="entry name" value="EGF_Ca-bd_CS"/>
</dbReference>
<dbReference type="FunFam" id="2.10.25.10:FF:000139">
    <property type="entry name" value="Fibulin-1"/>
    <property type="match status" value="1"/>
</dbReference>
<dbReference type="InParanoid" id="A0A665VZ70"/>
<evidence type="ECO:0000256" key="5">
    <source>
        <dbReference type="ARBA" id="ARBA00022536"/>
    </source>
</evidence>
<dbReference type="PROSITE" id="PS01187">
    <property type="entry name" value="EGF_CA"/>
    <property type="match status" value="3"/>
</dbReference>
<dbReference type="Pfam" id="PF24532">
    <property type="entry name" value="FIBL-2"/>
    <property type="match status" value="1"/>
</dbReference>
<keyword evidence="4" id="KW-0272">Extracellular matrix</keyword>
<dbReference type="PROSITE" id="PS01186">
    <property type="entry name" value="EGF_2"/>
    <property type="match status" value="4"/>
</dbReference>
<dbReference type="InterPro" id="IPR000152">
    <property type="entry name" value="EGF-type_Asp/Asn_hydroxyl_site"/>
</dbReference>
<feature type="region of interest" description="Disordered" evidence="12">
    <location>
        <begin position="221"/>
        <end position="391"/>
    </location>
</feature>
<dbReference type="PROSITE" id="PS01178">
    <property type="entry name" value="ANAPHYLATOXIN_2"/>
    <property type="match status" value="2"/>
</dbReference>
<evidence type="ECO:0000256" key="12">
    <source>
        <dbReference type="SAM" id="MobiDB-lite"/>
    </source>
</evidence>
<dbReference type="Ensembl" id="ENSENLT00000037899.1">
    <property type="protein sequence ID" value="ENSENLP00000036916.1"/>
    <property type="gene ID" value="ENSENLG00000016015.1"/>
</dbReference>
<dbReference type="FunFam" id="2.10.25.10:FF:000630">
    <property type="entry name" value="Fibulin 2"/>
    <property type="match status" value="1"/>
</dbReference>
<dbReference type="SUPFAM" id="SSF57196">
    <property type="entry name" value="EGF/Laminin"/>
    <property type="match status" value="1"/>
</dbReference>
<dbReference type="GO" id="GO:0005576">
    <property type="term" value="C:extracellular region"/>
    <property type="evidence" value="ECO:0007669"/>
    <property type="project" value="InterPro"/>
</dbReference>
<feature type="domain" description="EGF-like" evidence="15">
    <location>
        <begin position="633"/>
        <end position="674"/>
    </location>
</feature>
<dbReference type="AlphaFoldDB" id="A0A665VZ70"/>
<keyword evidence="7" id="KW-0677">Repeat</keyword>
<feature type="compositionally biased region" description="Polar residues" evidence="12">
    <location>
        <begin position="238"/>
        <end position="257"/>
    </location>
</feature>
<feature type="compositionally biased region" description="Basic and acidic residues" evidence="12">
    <location>
        <begin position="271"/>
        <end position="282"/>
    </location>
</feature>
<dbReference type="InterPro" id="IPR049883">
    <property type="entry name" value="NOTCH1_EGF-like"/>
</dbReference>
<keyword evidence="5 11" id="KW-0245">EGF-like domain</keyword>
<comment type="caution">
    <text evidence="11">Lacks conserved residue(s) required for the propagation of feature annotation.</text>
</comment>
<dbReference type="PROSITE" id="PS00010">
    <property type="entry name" value="ASX_HYDROXYL"/>
    <property type="match status" value="5"/>
</dbReference>
<evidence type="ECO:0000313" key="16">
    <source>
        <dbReference type="Ensembl" id="ENSENLP00000036916.1"/>
    </source>
</evidence>
<evidence type="ECO:0000256" key="7">
    <source>
        <dbReference type="ARBA" id="ARBA00022737"/>
    </source>
</evidence>
<feature type="domain" description="EGF-like" evidence="15">
    <location>
        <begin position="884"/>
        <end position="922"/>
    </location>
</feature>
<dbReference type="InterPro" id="IPR000020">
    <property type="entry name" value="Anaphylatoxin/fibulin"/>
</dbReference>
<accession>A0A665VZ70</accession>
<organism evidence="16 17">
    <name type="scientific">Echeneis naucrates</name>
    <name type="common">Live sharksucker</name>
    <dbReference type="NCBI Taxonomy" id="173247"/>
    <lineage>
        <taxon>Eukaryota</taxon>
        <taxon>Metazoa</taxon>
        <taxon>Chordata</taxon>
        <taxon>Craniata</taxon>
        <taxon>Vertebrata</taxon>
        <taxon>Euteleostomi</taxon>
        <taxon>Actinopterygii</taxon>
        <taxon>Neopterygii</taxon>
        <taxon>Teleostei</taxon>
        <taxon>Neoteleostei</taxon>
        <taxon>Acanthomorphata</taxon>
        <taxon>Carangaria</taxon>
        <taxon>Carangiformes</taxon>
        <taxon>Echeneidae</taxon>
        <taxon>Echeneis</taxon>
    </lineage>
</organism>
<dbReference type="Pfam" id="PF12662">
    <property type="entry name" value="cEGF"/>
    <property type="match status" value="3"/>
</dbReference>
<dbReference type="RefSeq" id="XP_029362592.1">
    <property type="nucleotide sequence ID" value="XM_029506732.1"/>
</dbReference>
<protein>
    <submittedName>
        <fullName evidence="16">Fibulin-2-like</fullName>
    </submittedName>
</protein>
<dbReference type="InterPro" id="IPR026823">
    <property type="entry name" value="cEGF"/>
</dbReference>